<evidence type="ECO:0000259" key="2">
    <source>
        <dbReference type="Pfam" id="PF12146"/>
    </source>
</evidence>
<comment type="caution">
    <text evidence="4">The sequence shown here is derived from an EMBL/GenBank/DDBJ whole genome shotgun (WGS) entry which is preliminary data.</text>
</comment>
<dbReference type="Proteomes" id="UP000078340">
    <property type="component" value="Unassembled WGS sequence"/>
</dbReference>
<reference evidence="3" key="4">
    <citation type="submission" date="2023-11" db="EMBL/GenBank/DDBJ databases">
        <authorList>
            <person name="Beijen E."/>
            <person name="Ohm R.A."/>
        </authorList>
    </citation>
    <scope>NUCLEOTIDE SEQUENCE</scope>
    <source>
        <strain evidence="3">CBS 150709</strain>
    </source>
</reference>
<dbReference type="EMBL" id="LCWV01000008">
    <property type="protein sequence ID" value="PWI70921.1"/>
    <property type="molecule type" value="Genomic_DNA"/>
</dbReference>
<dbReference type="InterPro" id="IPR005152">
    <property type="entry name" value="Lipase_secreted"/>
</dbReference>
<feature type="signal peptide" evidence="1">
    <location>
        <begin position="1"/>
        <end position="22"/>
    </location>
</feature>
<dbReference type="GO" id="GO:0004177">
    <property type="term" value="F:aminopeptidase activity"/>
    <property type="evidence" value="ECO:0007669"/>
    <property type="project" value="UniProtKB-KW"/>
</dbReference>
<dbReference type="Proteomes" id="UP000245956">
    <property type="component" value="Unassembled WGS sequence"/>
</dbReference>
<evidence type="ECO:0000313" key="8">
    <source>
        <dbReference type="Proteomes" id="UP001287286"/>
    </source>
</evidence>
<dbReference type="InterPro" id="IPR022742">
    <property type="entry name" value="Hydrolase_4"/>
</dbReference>
<dbReference type="STRING" id="33203.A0A179GEV0"/>
<evidence type="ECO:0000313" key="5">
    <source>
        <dbReference type="EMBL" id="PWI70921.1"/>
    </source>
</evidence>
<keyword evidence="4" id="KW-0645">Protease</keyword>
<reference evidence="4 6" key="3">
    <citation type="submission" date="2016-02" db="EMBL/GenBank/DDBJ databases">
        <title>Biosynthesis of antibiotic leucinostatins and their inhibition on Phytophthora in bio-control Purpureocillium lilacinum.</title>
        <authorList>
            <person name="Wang G."/>
            <person name="Liu Z."/>
            <person name="Lin R."/>
            <person name="Li E."/>
            <person name="Mao Z."/>
            <person name="Ling J."/>
            <person name="Yin W."/>
            <person name="Xie B."/>
        </authorList>
    </citation>
    <scope>NUCLEOTIDE SEQUENCE [LARGE SCALE GENOMIC DNA]</scope>
    <source>
        <strain evidence="4">PLFJ-1</strain>
    </source>
</reference>
<dbReference type="InterPro" id="IPR029058">
    <property type="entry name" value="AB_hydrolase_fold"/>
</dbReference>
<feature type="domain" description="Serine aminopeptidase S33" evidence="2">
    <location>
        <begin position="182"/>
        <end position="276"/>
    </location>
</feature>
<dbReference type="SUPFAM" id="SSF53474">
    <property type="entry name" value="alpha/beta-Hydrolases"/>
    <property type="match status" value="1"/>
</dbReference>
<reference evidence="5 7" key="2">
    <citation type="journal article" date="2016" name="Front. Microbiol.">
        <title>Genome and transcriptome sequences reveal the specific parasitism of the nematophagous Purpureocillium lilacinum 36-1.</title>
        <authorList>
            <person name="Xie J."/>
            <person name="Li S."/>
            <person name="Mo C."/>
            <person name="Xiao X."/>
            <person name="Peng D."/>
            <person name="Wang G."/>
            <person name="Xiao Y."/>
        </authorList>
    </citation>
    <scope>NUCLEOTIDE SEQUENCE [LARGE SCALE GENOMIC DNA]</scope>
    <source>
        <strain evidence="5 7">36-1</strain>
    </source>
</reference>
<keyword evidence="4" id="KW-0031">Aminopeptidase</keyword>
<dbReference type="PANTHER" id="PTHR34853:SF1">
    <property type="entry name" value="LIPASE 5"/>
    <property type="match status" value="1"/>
</dbReference>
<accession>A0A179GEV0</accession>
<dbReference type="EMBL" id="JAWRVI010000015">
    <property type="protein sequence ID" value="KAK4090555.1"/>
    <property type="molecule type" value="Genomic_DNA"/>
</dbReference>
<evidence type="ECO:0000313" key="7">
    <source>
        <dbReference type="Proteomes" id="UP000245956"/>
    </source>
</evidence>
<dbReference type="AlphaFoldDB" id="A0A179GEV0"/>
<keyword evidence="4" id="KW-0378">Hydrolase</keyword>
<dbReference type="GeneID" id="28892782"/>
<reference evidence="3 8" key="5">
    <citation type="journal article" date="2024" name="Microbiol. Resour. Announc.">
        <title>Genome annotations for the ascomycete fungi Trichoderma harzianum, Trichoderma aggressivum, and Purpureocillium lilacinum.</title>
        <authorList>
            <person name="Beijen E.P.W."/>
            <person name="Ohm R.A."/>
        </authorList>
    </citation>
    <scope>NUCLEOTIDE SEQUENCE [LARGE SCALE GENOMIC DNA]</scope>
    <source>
        <strain evidence="3 8">CBS 150709</strain>
    </source>
</reference>
<dbReference type="KEGG" id="plj:28892782"/>
<evidence type="ECO:0000313" key="3">
    <source>
        <dbReference type="EMBL" id="KAK4090555.1"/>
    </source>
</evidence>
<reference evidence="5" key="1">
    <citation type="submission" date="2015-05" db="EMBL/GenBank/DDBJ databases">
        <authorList>
            <person name="Wang D.B."/>
            <person name="Wang M."/>
        </authorList>
    </citation>
    <scope>NUCLEOTIDE SEQUENCE</scope>
    <source>
        <strain evidence="5">36-1</strain>
    </source>
</reference>
<keyword evidence="8" id="KW-1185">Reference proteome</keyword>
<organism evidence="4 6">
    <name type="scientific">Purpureocillium lilacinum</name>
    <name type="common">Paecilomyces lilacinus</name>
    <dbReference type="NCBI Taxonomy" id="33203"/>
    <lineage>
        <taxon>Eukaryota</taxon>
        <taxon>Fungi</taxon>
        <taxon>Dikarya</taxon>
        <taxon>Ascomycota</taxon>
        <taxon>Pezizomycotina</taxon>
        <taxon>Sordariomycetes</taxon>
        <taxon>Hypocreomycetidae</taxon>
        <taxon>Hypocreales</taxon>
        <taxon>Ophiocordycipitaceae</taxon>
        <taxon>Purpureocillium</taxon>
    </lineage>
</organism>
<protein>
    <submittedName>
        <fullName evidence="4">Prolyl aminopeptidase (Secreted protein)</fullName>
    </submittedName>
</protein>
<evidence type="ECO:0000313" key="6">
    <source>
        <dbReference type="Proteomes" id="UP000078340"/>
    </source>
</evidence>
<dbReference type="PANTHER" id="PTHR34853">
    <property type="match status" value="1"/>
</dbReference>
<keyword evidence="1" id="KW-0732">Signal</keyword>
<name>A0A179GEV0_PURLI</name>
<feature type="chain" id="PRO_5044550850" evidence="1">
    <location>
        <begin position="23"/>
        <end position="506"/>
    </location>
</feature>
<dbReference type="GO" id="GO:0004806">
    <property type="term" value="F:triacylglycerol lipase activity"/>
    <property type="evidence" value="ECO:0007669"/>
    <property type="project" value="InterPro"/>
</dbReference>
<dbReference type="Gene3D" id="3.40.50.1820">
    <property type="entry name" value="alpha/beta hydrolase"/>
    <property type="match status" value="2"/>
</dbReference>
<gene>
    <name evidence="5" type="ORF">PCL_12289</name>
    <name evidence="3" type="ORF">Purlil1_5227</name>
    <name evidence="4" type="ORF">VFPFJ_10665</name>
</gene>
<proteinExistence type="predicted"/>
<dbReference type="Pfam" id="PF12146">
    <property type="entry name" value="Hydrolase_4"/>
    <property type="match status" value="1"/>
</dbReference>
<sequence length="506" mass="53960">MRNLALSLAVAAAAMTGHLCAARQASNFNITASEARAHDCGTECQRILSLTNPADLDIVGHGFDFDFYETAANFSGSKPGDVLKLKPISPEGEERTFRAGTAAFKFQYTTVGLDGKTVPATGFIAFPFSRNMGPDGASTGSHGASKHNGPYKLVAWAHGTIGLFAGCAPSNGPDMFDYNSWQALTTRGYAVVATDYAGLGNNATTHKYCSFDSHATDVYYSVVAARKLFGGALSREWASVGHSQGGGTAWKLAESEFVRHDEGYLGTVALSPATYVVDMLLGGMSKGGNGSSGGKDDDIDRNVIKYPGYLPYLPLAVERANPAFHSTLLSPTMQKRVQLGKTKQLCTNALMGLTFDLYANSGPLVNTSGGLAHDTPYMLDWQARHAPALGARSPAPVLVVQGLNDTSVLAPTTEQAWNASCGYGNAVHLSEYPGVEHSPLPATAEAEWMGWIDWRFAGGRYADGKCSRVTRRALFGGKWTKTPPEFRLPKFLGGGRGNKTSWADEL</sequence>
<dbReference type="GO" id="GO:0016042">
    <property type="term" value="P:lipid catabolic process"/>
    <property type="evidence" value="ECO:0007669"/>
    <property type="project" value="InterPro"/>
</dbReference>
<dbReference type="OMA" id="PHPYLEP"/>
<dbReference type="EMBL" id="LSBI01000015">
    <property type="protein sequence ID" value="OAQ75901.1"/>
    <property type="molecule type" value="Genomic_DNA"/>
</dbReference>
<evidence type="ECO:0000313" key="4">
    <source>
        <dbReference type="EMBL" id="OAQ75901.1"/>
    </source>
</evidence>
<dbReference type="Proteomes" id="UP001287286">
    <property type="component" value="Unassembled WGS sequence"/>
</dbReference>
<evidence type="ECO:0000256" key="1">
    <source>
        <dbReference type="SAM" id="SignalP"/>
    </source>
</evidence>